<evidence type="ECO:0000313" key="2">
    <source>
        <dbReference type="Proteomes" id="UP000664844"/>
    </source>
</evidence>
<organism evidence="1 2">
    <name type="scientific">Phormidium pseudopriestleyi FRX01</name>
    <dbReference type="NCBI Taxonomy" id="1759528"/>
    <lineage>
        <taxon>Bacteria</taxon>
        <taxon>Bacillati</taxon>
        <taxon>Cyanobacteriota</taxon>
        <taxon>Cyanophyceae</taxon>
        <taxon>Oscillatoriophycideae</taxon>
        <taxon>Oscillatoriales</taxon>
        <taxon>Oscillatoriaceae</taxon>
        <taxon>Phormidium</taxon>
    </lineage>
</organism>
<dbReference type="EMBL" id="JAFLQW010000064">
    <property type="protein sequence ID" value="MBO0348035.1"/>
    <property type="molecule type" value="Genomic_DNA"/>
</dbReference>
<protein>
    <submittedName>
        <fullName evidence="1">Glycosyltransferase family 4 protein</fullName>
    </submittedName>
</protein>
<comment type="caution">
    <text evidence="1">The sequence shown here is derived from an EMBL/GenBank/DDBJ whole genome shotgun (WGS) entry which is preliminary data.</text>
</comment>
<dbReference type="PANTHER" id="PTHR45947:SF3">
    <property type="entry name" value="SULFOQUINOVOSYL TRANSFERASE SQD2"/>
    <property type="match status" value="1"/>
</dbReference>
<dbReference type="Proteomes" id="UP000664844">
    <property type="component" value="Unassembled WGS sequence"/>
</dbReference>
<dbReference type="Gene3D" id="3.40.50.2000">
    <property type="entry name" value="Glycogen Phosphorylase B"/>
    <property type="match status" value="2"/>
</dbReference>
<dbReference type="PANTHER" id="PTHR45947">
    <property type="entry name" value="SULFOQUINOVOSYL TRANSFERASE SQD2"/>
    <property type="match status" value="1"/>
</dbReference>
<keyword evidence="2" id="KW-1185">Reference proteome</keyword>
<evidence type="ECO:0000313" key="1">
    <source>
        <dbReference type="EMBL" id="MBO0348035.1"/>
    </source>
</evidence>
<accession>A0ABS3FLS6</accession>
<dbReference type="Pfam" id="PF13692">
    <property type="entry name" value="Glyco_trans_1_4"/>
    <property type="match status" value="1"/>
</dbReference>
<dbReference type="InterPro" id="IPR050194">
    <property type="entry name" value="Glycosyltransferase_grp1"/>
</dbReference>
<sequence>MLRRVALLTNFIPPYRLPLYKAIADRIPDFQVFISTPMEANRSWTPNWDGLNVTIQKNLTLQRSWKHPHGFSENLYVHIPYDTLWSLRQYRPDVVISGEMGMRTAQALLYRKLNPNSRMILWATVSEYSELGRGKLREQLRRALVPQADALLVNGQSGARYVRQFGVGDPSIFFAPYTTNIDPFLAVPLSRTPLDAYRLLYVGQLVERKGIEPFLSTLERWAKAHPERTLEFWLVGDGPLRSSLEQQVYSSNLRLRFLGNVEYGKLPEVYAQGGIFAFPTLADEWGLVANEAMAAGLPVLGSSYSQSVEELVVDGETGWQFRPDEPEEMYSALDRSLSMPLAQLERMRTKARDRIQYLTPDFVADNILKAIQSVF</sequence>
<reference evidence="1 2" key="1">
    <citation type="submission" date="2021-03" db="EMBL/GenBank/DDBJ databases">
        <title>Metabolic Capacity of the Antarctic Cyanobacterium Phormidium pseudopriestleyi that Sustains Oxygenic Photosynthesis in the Presence of Hydrogen Sulfide.</title>
        <authorList>
            <person name="Lumian J.E."/>
            <person name="Jungblut A.D."/>
            <person name="Dillon M.L."/>
            <person name="Hawes I."/>
            <person name="Doran P.T."/>
            <person name="Mackey T.J."/>
            <person name="Dick G.J."/>
            <person name="Grettenberger C.L."/>
            <person name="Sumner D.Y."/>
        </authorList>
    </citation>
    <scope>NUCLEOTIDE SEQUENCE [LARGE SCALE GENOMIC DNA]</scope>
    <source>
        <strain evidence="1 2">FRX01</strain>
    </source>
</reference>
<proteinExistence type="predicted"/>
<gene>
    <name evidence="1" type="ORF">J0895_02730</name>
</gene>
<name>A0ABS3FLS6_9CYAN</name>
<dbReference type="SUPFAM" id="SSF53756">
    <property type="entry name" value="UDP-Glycosyltransferase/glycogen phosphorylase"/>
    <property type="match status" value="1"/>
</dbReference>
<dbReference type="CDD" id="cd03801">
    <property type="entry name" value="GT4_PimA-like"/>
    <property type="match status" value="1"/>
</dbReference>